<reference evidence="2" key="2">
    <citation type="journal article" date="2020" name="Microorganisms">
        <title>Osmotic Adaptation and Compatible Solute Biosynthesis of Phototrophic Bacteria as Revealed from Genome Analyses.</title>
        <authorList>
            <person name="Imhoff J.F."/>
            <person name="Rahn T."/>
            <person name="Kunzel S."/>
            <person name="Keller A."/>
            <person name="Neulinger S.C."/>
        </authorList>
    </citation>
    <scope>NUCLEOTIDE SEQUENCE</scope>
    <source>
        <strain evidence="2">DSM 11080</strain>
    </source>
</reference>
<dbReference type="Pfam" id="PF01402">
    <property type="entry name" value="RHH_1"/>
    <property type="match status" value="1"/>
</dbReference>
<feature type="domain" description="Ribbon-helix-helix protein CopG" evidence="1">
    <location>
        <begin position="1"/>
        <end position="38"/>
    </location>
</feature>
<dbReference type="InterPro" id="IPR002145">
    <property type="entry name" value="CopG"/>
</dbReference>
<evidence type="ECO:0000259" key="1">
    <source>
        <dbReference type="Pfam" id="PF01402"/>
    </source>
</evidence>
<keyword evidence="3" id="KW-1185">Reference proteome</keyword>
<dbReference type="Proteomes" id="UP001296776">
    <property type="component" value="Unassembled WGS sequence"/>
</dbReference>
<evidence type="ECO:0000313" key="3">
    <source>
        <dbReference type="Proteomes" id="UP001296776"/>
    </source>
</evidence>
<dbReference type="SUPFAM" id="SSF47598">
    <property type="entry name" value="Ribbon-helix-helix"/>
    <property type="match status" value="1"/>
</dbReference>
<dbReference type="RefSeq" id="WP_200348494.1">
    <property type="nucleotide sequence ID" value="NZ_NRSJ01000060.1"/>
</dbReference>
<accession>A0AAJ0XBQ8</accession>
<gene>
    <name evidence="2" type="ORF">CKO40_21390</name>
</gene>
<dbReference type="Gene3D" id="1.10.1220.10">
    <property type="entry name" value="Met repressor-like"/>
    <property type="match status" value="1"/>
</dbReference>
<sequence>MRTVIDLPDEQIEPLKDLASALNISRAELIRRAVADYLSRFEPPTDDTAFGIWKQHDEDGLAYQARMRSEWDR</sequence>
<comment type="caution">
    <text evidence="2">The sequence shown here is derived from an EMBL/GenBank/DDBJ whole genome shotgun (WGS) entry which is preliminary data.</text>
</comment>
<dbReference type="InterPro" id="IPR010985">
    <property type="entry name" value="Ribbon_hlx_hlx"/>
</dbReference>
<dbReference type="CDD" id="cd21631">
    <property type="entry name" value="RHH_CopG_NikR-like"/>
    <property type="match status" value="1"/>
</dbReference>
<dbReference type="EMBL" id="NRSJ01000060">
    <property type="protein sequence ID" value="MBK1707016.1"/>
    <property type="molecule type" value="Genomic_DNA"/>
</dbReference>
<proteinExistence type="predicted"/>
<reference evidence="2" key="1">
    <citation type="submission" date="2017-08" db="EMBL/GenBank/DDBJ databases">
        <authorList>
            <person name="Imhoff J.F."/>
            <person name="Rahn T."/>
            <person name="Kuenzel S."/>
            <person name="Neulinger S.C."/>
        </authorList>
    </citation>
    <scope>NUCLEOTIDE SEQUENCE</scope>
    <source>
        <strain evidence="2">DSM 11080</strain>
    </source>
</reference>
<organism evidence="2 3">
    <name type="scientific">Halochromatium glycolicum</name>
    <dbReference type="NCBI Taxonomy" id="85075"/>
    <lineage>
        <taxon>Bacteria</taxon>
        <taxon>Pseudomonadati</taxon>
        <taxon>Pseudomonadota</taxon>
        <taxon>Gammaproteobacteria</taxon>
        <taxon>Chromatiales</taxon>
        <taxon>Chromatiaceae</taxon>
        <taxon>Halochromatium</taxon>
    </lineage>
</organism>
<evidence type="ECO:0000313" key="2">
    <source>
        <dbReference type="EMBL" id="MBK1707016.1"/>
    </source>
</evidence>
<dbReference type="GO" id="GO:0006355">
    <property type="term" value="P:regulation of DNA-templated transcription"/>
    <property type="evidence" value="ECO:0007669"/>
    <property type="project" value="InterPro"/>
</dbReference>
<name>A0AAJ0XBQ8_9GAMM</name>
<dbReference type="InterPro" id="IPR013321">
    <property type="entry name" value="Arc_rbn_hlx_hlx"/>
</dbReference>
<protein>
    <submittedName>
        <fullName evidence="2">CopG family transcriptional regulator</fullName>
    </submittedName>
</protein>
<dbReference type="AlphaFoldDB" id="A0AAJ0XBQ8"/>